<sequence length="135" mass="15292">MGKKNFAKNSNNSTRGAVFRPNGQLTETTSASVCDIFTTREYKISKYNGTTISSVIKYIFHRQIRTPHWSGTSQAVKYHGKKNHLELADNEKKCKLLYLMLKNGSSISTTNPLCYARFRSDIFGAFSISVMIEPR</sequence>
<evidence type="ECO:0000313" key="4">
    <source>
        <dbReference type="Proteomes" id="UP000015101"/>
    </source>
</evidence>
<organism evidence="3 4">
    <name type="scientific">Helobdella robusta</name>
    <name type="common">Californian leech</name>
    <dbReference type="NCBI Taxonomy" id="6412"/>
    <lineage>
        <taxon>Eukaryota</taxon>
        <taxon>Metazoa</taxon>
        <taxon>Spiralia</taxon>
        <taxon>Lophotrochozoa</taxon>
        <taxon>Annelida</taxon>
        <taxon>Clitellata</taxon>
        <taxon>Hirudinea</taxon>
        <taxon>Rhynchobdellida</taxon>
        <taxon>Glossiphoniidae</taxon>
        <taxon>Helobdella</taxon>
    </lineage>
</organism>
<reference evidence="4" key="1">
    <citation type="submission" date="2012-12" db="EMBL/GenBank/DDBJ databases">
        <authorList>
            <person name="Hellsten U."/>
            <person name="Grimwood J."/>
            <person name="Chapman J.A."/>
            <person name="Shapiro H."/>
            <person name="Aerts A."/>
            <person name="Otillar R.P."/>
            <person name="Terry A.Y."/>
            <person name="Boore J.L."/>
            <person name="Simakov O."/>
            <person name="Marletaz F."/>
            <person name="Cho S.-J."/>
            <person name="Edsinger-Gonzales E."/>
            <person name="Havlak P."/>
            <person name="Kuo D.-H."/>
            <person name="Larsson T."/>
            <person name="Lv J."/>
            <person name="Arendt D."/>
            <person name="Savage R."/>
            <person name="Osoegawa K."/>
            <person name="de Jong P."/>
            <person name="Lindberg D.R."/>
            <person name="Seaver E.C."/>
            <person name="Weisblat D.A."/>
            <person name="Putnam N.H."/>
            <person name="Grigoriev I.V."/>
            <person name="Rokhsar D.S."/>
        </authorList>
    </citation>
    <scope>NUCLEOTIDE SEQUENCE</scope>
</reference>
<dbReference type="AlphaFoldDB" id="T1EPJ1"/>
<dbReference type="KEGG" id="hro:HELRODRAFT_159903"/>
<protein>
    <submittedName>
        <fullName evidence="2 3">Uncharacterized protein</fullName>
    </submittedName>
</protein>
<proteinExistence type="predicted"/>
<dbReference type="EnsemblMetazoa" id="HelroT159903">
    <property type="protein sequence ID" value="HelroP159903"/>
    <property type="gene ID" value="HelroG159903"/>
</dbReference>
<reference evidence="3" key="3">
    <citation type="submission" date="2015-06" db="UniProtKB">
        <authorList>
            <consortium name="EnsemblMetazoa"/>
        </authorList>
    </citation>
    <scope>IDENTIFICATION</scope>
</reference>
<reference evidence="2 4" key="2">
    <citation type="journal article" date="2013" name="Nature">
        <title>Insights into bilaterian evolution from three spiralian genomes.</title>
        <authorList>
            <person name="Simakov O."/>
            <person name="Marletaz F."/>
            <person name="Cho S.J."/>
            <person name="Edsinger-Gonzales E."/>
            <person name="Havlak P."/>
            <person name="Hellsten U."/>
            <person name="Kuo D.H."/>
            <person name="Larsson T."/>
            <person name="Lv J."/>
            <person name="Arendt D."/>
            <person name="Savage R."/>
            <person name="Osoegawa K."/>
            <person name="de Jong P."/>
            <person name="Grimwood J."/>
            <person name="Chapman J.A."/>
            <person name="Shapiro H."/>
            <person name="Aerts A."/>
            <person name="Otillar R.P."/>
            <person name="Terry A.Y."/>
            <person name="Boore J.L."/>
            <person name="Grigoriev I.V."/>
            <person name="Lindberg D.R."/>
            <person name="Seaver E.C."/>
            <person name="Weisblat D.A."/>
            <person name="Putnam N.H."/>
            <person name="Rokhsar D.S."/>
        </authorList>
    </citation>
    <scope>NUCLEOTIDE SEQUENCE</scope>
</reference>
<dbReference type="CTD" id="20198491"/>
<feature type="region of interest" description="Disordered" evidence="1">
    <location>
        <begin position="1"/>
        <end position="21"/>
    </location>
</feature>
<gene>
    <name evidence="3" type="primary">20198491</name>
    <name evidence="2" type="ORF">HELRODRAFT_159903</name>
</gene>
<dbReference type="GeneID" id="20198491"/>
<dbReference type="Proteomes" id="UP000015101">
    <property type="component" value="Unassembled WGS sequence"/>
</dbReference>
<dbReference type="InParanoid" id="T1EPJ1"/>
<dbReference type="RefSeq" id="XP_009015195.1">
    <property type="nucleotide sequence ID" value="XM_009016947.1"/>
</dbReference>
<accession>T1EPJ1</accession>
<name>T1EPJ1_HELRO</name>
<dbReference type="EMBL" id="KB096324">
    <property type="protein sequence ID" value="ESO05827.1"/>
    <property type="molecule type" value="Genomic_DNA"/>
</dbReference>
<keyword evidence="4" id="KW-1185">Reference proteome</keyword>
<dbReference type="EMBL" id="AMQM01000409">
    <property type="status" value="NOT_ANNOTATED_CDS"/>
    <property type="molecule type" value="Genomic_DNA"/>
</dbReference>
<evidence type="ECO:0000313" key="3">
    <source>
        <dbReference type="EnsemblMetazoa" id="HelroP159903"/>
    </source>
</evidence>
<dbReference type="HOGENOM" id="CLU_1887987_0_0_1"/>
<evidence type="ECO:0000313" key="2">
    <source>
        <dbReference type="EMBL" id="ESO05827.1"/>
    </source>
</evidence>
<dbReference type="EMBL" id="AMQM01000408">
    <property type="status" value="NOT_ANNOTATED_CDS"/>
    <property type="molecule type" value="Genomic_DNA"/>
</dbReference>
<evidence type="ECO:0000256" key="1">
    <source>
        <dbReference type="SAM" id="MobiDB-lite"/>
    </source>
</evidence>